<dbReference type="Proteomes" id="UP000886803">
    <property type="component" value="Unassembled WGS sequence"/>
</dbReference>
<sequence length="328" mass="36256">MSRSSSPEPAHSPTGGKAGRWRAYLLRVLVFALVFAILNAVAVLATPPDRVLAWMSPDGAPNTGYFDPSHLDNKEFWTSLSYTRYDEGTPVVQTTIQRSFFGHCAVTQQTGGETTVLTGGLLGNRTARMSQTTPGSNPIARYLNEGKAENERFTVRLSNDHRDKITSISIQGPGDAPISYIVLERSTDDHAAVETQIIETADGTTQFRTYEYDESGALRRTQDHDADGNLLSYADYTGESNRRTATLYTADGTPAGSVETEYDLFGRLRQRNLYNINGACLQSEVFHHRFWERYGSLTGLFFLIIAVCFSLWAAGNVPVPGSPRKPKR</sequence>
<proteinExistence type="predicted"/>
<reference evidence="2" key="2">
    <citation type="submission" date="2021-04" db="EMBL/GenBank/DDBJ databases">
        <authorList>
            <person name="Gilroy R."/>
        </authorList>
    </citation>
    <scope>NUCLEOTIDE SEQUENCE</scope>
    <source>
        <strain evidence="2">ChiBcec8-13705</strain>
    </source>
</reference>
<evidence type="ECO:0000313" key="3">
    <source>
        <dbReference type="Proteomes" id="UP000886803"/>
    </source>
</evidence>
<protein>
    <submittedName>
        <fullName evidence="2">Uncharacterized protein</fullName>
    </submittedName>
</protein>
<feature type="transmembrane region" description="Helical" evidence="1">
    <location>
        <begin position="24"/>
        <end position="45"/>
    </location>
</feature>
<gene>
    <name evidence="2" type="ORF">H9945_07650</name>
</gene>
<accession>A0A9D2M771</accession>
<feature type="transmembrane region" description="Helical" evidence="1">
    <location>
        <begin position="294"/>
        <end position="314"/>
    </location>
</feature>
<evidence type="ECO:0000256" key="1">
    <source>
        <dbReference type="SAM" id="Phobius"/>
    </source>
</evidence>
<keyword evidence="1" id="KW-0472">Membrane</keyword>
<organism evidence="2 3">
    <name type="scientific">Candidatus Gemmiger avicola</name>
    <dbReference type="NCBI Taxonomy" id="2838605"/>
    <lineage>
        <taxon>Bacteria</taxon>
        <taxon>Bacillati</taxon>
        <taxon>Bacillota</taxon>
        <taxon>Clostridia</taxon>
        <taxon>Eubacteriales</taxon>
        <taxon>Gemmiger</taxon>
    </lineage>
</organism>
<reference evidence="2" key="1">
    <citation type="journal article" date="2021" name="PeerJ">
        <title>Extensive microbial diversity within the chicken gut microbiome revealed by metagenomics and culture.</title>
        <authorList>
            <person name="Gilroy R."/>
            <person name="Ravi A."/>
            <person name="Getino M."/>
            <person name="Pursley I."/>
            <person name="Horton D.L."/>
            <person name="Alikhan N.F."/>
            <person name="Baker D."/>
            <person name="Gharbi K."/>
            <person name="Hall N."/>
            <person name="Watson M."/>
            <person name="Adriaenssens E.M."/>
            <person name="Foster-Nyarko E."/>
            <person name="Jarju S."/>
            <person name="Secka A."/>
            <person name="Antonio M."/>
            <person name="Oren A."/>
            <person name="Chaudhuri R.R."/>
            <person name="La Ragione R."/>
            <person name="Hildebrand F."/>
            <person name="Pallen M.J."/>
        </authorList>
    </citation>
    <scope>NUCLEOTIDE SEQUENCE</scope>
    <source>
        <strain evidence="2">ChiBcec8-13705</strain>
    </source>
</reference>
<keyword evidence="1" id="KW-0812">Transmembrane</keyword>
<name>A0A9D2M771_9FIRM</name>
<evidence type="ECO:0000313" key="2">
    <source>
        <dbReference type="EMBL" id="HJB42357.1"/>
    </source>
</evidence>
<dbReference type="AlphaFoldDB" id="A0A9D2M771"/>
<dbReference type="EMBL" id="DWYG01000130">
    <property type="protein sequence ID" value="HJB42357.1"/>
    <property type="molecule type" value="Genomic_DNA"/>
</dbReference>
<comment type="caution">
    <text evidence="2">The sequence shown here is derived from an EMBL/GenBank/DDBJ whole genome shotgun (WGS) entry which is preliminary data.</text>
</comment>
<keyword evidence="1" id="KW-1133">Transmembrane helix</keyword>